<evidence type="ECO:0008006" key="3">
    <source>
        <dbReference type="Google" id="ProtNLM"/>
    </source>
</evidence>
<gene>
    <name evidence="1" type="ORF">CNE99_08455</name>
</gene>
<dbReference type="AlphaFoldDB" id="A0A2A5WL32"/>
<sequence>MTFFLGADDIAQYHREGYVLKEGLIPPDLLADAQAAITSDHPTAAQYHASPDDFPRYLDSQFSGIRKFPFSHFDLNNLVLCDAMLGSVRQLIEHDDIRFSKGEFWAKYSGVINYEQGFHRDFGNHTLVVPRTDHRYKECTTFIFLSDVEANSGPTALLPRTLTDNISFGINRLPDDLAFDPQQEEILATGPAGTVLFYSYDVFHRGTEIKAPEHARFMVLGDFHHPDAPWIDRQGWPEHGGHPHMHEFITRATPVQRCCFDLPPPGHEYWNEQTLSDMAVRYKGIDLTAYQDALHP</sequence>
<accession>A0A2A5WL32</accession>
<protein>
    <recommendedName>
        <fullName evidence="3">Phytanoyl-CoA dioxygenase</fullName>
    </recommendedName>
</protein>
<comment type="caution">
    <text evidence="1">The sequence shown here is derived from an EMBL/GenBank/DDBJ whole genome shotgun (WGS) entry which is preliminary data.</text>
</comment>
<dbReference type="Gene3D" id="2.60.120.620">
    <property type="entry name" value="q2cbj1_9rhob like domain"/>
    <property type="match status" value="1"/>
</dbReference>
<dbReference type="InterPro" id="IPR008775">
    <property type="entry name" value="Phytyl_CoA_dOase-like"/>
</dbReference>
<dbReference type="SUPFAM" id="SSF51197">
    <property type="entry name" value="Clavaminate synthase-like"/>
    <property type="match status" value="1"/>
</dbReference>
<name>A0A2A5WL32_9GAMM</name>
<evidence type="ECO:0000313" key="1">
    <source>
        <dbReference type="EMBL" id="PDH37245.1"/>
    </source>
</evidence>
<dbReference type="Proteomes" id="UP000219327">
    <property type="component" value="Unassembled WGS sequence"/>
</dbReference>
<evidence type="ECO:0000313" key="2">
    <source>
        <dbReference type="Proteomes" id="UP000219327"/>
    </source>
</evidence>
<dbReference type="GO" id="GO:0016706">
    <property type="term" value="F:2-oxoglutarate-dependent dioxygenase activity"/>
    <property type="evidence" value="ECO:0007669"/>
    <property type="project" value="UniProtKB-ARBA"/>
</dbReference>
<organism evidence="1 2">
    <name type="scientific">OM182 bacterium MED-G24</name>
    <dbReference type="NCBI Taxonomy" id="1986255"/>
    <lineage>
        <taxon>Bacteria</taxon>
        <taxon>Pseudomonadati</taxon>
        <taxon>Pseudomonadota</taxon>
        <taxon>Gammaproteobacteria</taxon>
        <taxon>OMG group</taxon>
        <taxon>OM182 clade</taxon>
    </lineage>
</organism>
<reference evidence="1 2" key="1">
    <citation type="submission" date="2017-08" db="EMBL/GenBank/DDBJ databases">
        <title>Fine stratification of microbial communities through a metagenomic profile of the photic zone.</title>
        <authorList>
            <person name="Haro-Moreno J.M."/>
            <person name="Lopez-Perez M."/>
            <person name="De La Torre J."/>
            <person name="Picazo A."/>
            <person name="Camacho A."/>
            <person name="Rodriguez-Valera F."/>
        </authorList>
    </citation>
    <scope>NUCLEOTIDE SEQUENCE [LARGE SCALE GENOMIC DNA]</scope>
    <source>
        <strain evidence="1">MED-G24</strain>
    </source>
</reference>
<dbReference type="Pfam" id="PF05721">
    <property type="entry name" value="PhyH"/>
    <property type="match status" value="1"/>
</dbReference>
<dbReference type="EMBL" id="NTKD01000051">
    <property type="protein sequence ID" value="PDH37245.1"/>
    <property type="molecule type" value="Genomic_DNA"/>
</dbReference>
<proteinExistence type="predicted"/>